<dbReference type="InterPro" id="IPR027475">
    <property type="entry name" value="Asparaginase/glutaminase_AS2"/>
</dbReference>
<dbReference type="PIRSF" id="PIRSF500176">
    <property type="entry name" value="L_ASNase"/>
    <property type="match status" value="1"/>
</dbReference>
<dbReference type="InterPro" id="IPR037152">
    <property type="entry name" value="L-asparaginase_N_sf"/>
</dbReference>
<reference evidence="3" key="1">
    <citation type="journal article" date="2020" name="Nature">
        <title>Giant virus diversity and host interactions through global metagenomics.</title>
        <authorList>
            <person name="Schulz F."/>
            <person name="Roux S."/>
            <person name="Paez-Espino D."/>
            <person name="Jungbluth S."/>
            <person name="Walsh D.A."/>
            <person name="Denef V.J."/>
            <person name="McMahon K.D."/>
            <person name="Konstantinidis K.T."/>
            <person name="Eloe-Fadrosh E.A."/>
            <person name="Kyrpides N.C."/>
            <person name="Woyke T."/>
        </authorList>
    </citation>
    <scope>NUCLEOTIDE SEQUENCE</scope>
    <source>
        <strain evidence="3">GVMAG-M-3300027833-11</strain>
    </source>
</reference>
<dbReference type="PRINTS" id="PR00139">
    <property type="entry name" value="ASNGLNASE"/>
</dbReference>
<dbReference type="InterPro" id="IPR036152">
    <property type="entry name" value="Asp/glu_Ase-like_sf"/>
</dbReference>
<dbReference type="Pfam" id="PF17763">
    <property type="entry name" value="Asparaginase_C"/>
    <property type="match status" value="1"/>
</dbReference>
<dbReference type="Gene3D" id="3.40.50.40">
    <property type="match status" value="1"/>
</dbReference>
<evidence type="ECO:0000313" key="3">
    <source>
        <dbReference type="EMBL" id="QHU30227.1"/>
    </source>
</evidence>
<dbReference type="GO" id="GO:0004067">
    <property type="term" value="F:asparaginase activity"/>
    <property type="evidence" value="ECO:0007669"/>
    <property type="project" value="UniProtKB-ARBA"/>
</dbReference>
<evidence type="ECO:0000259" key="1">
    <source>
        <dbReference type="Pfam" id="PF00710"/>
    </source>
</evidence>
<dbReference type="InterPro" id="IPR041725">
    <property type="entry name" value="L-asparaginase_I"/>
</dbReference>
<name>A0A6C0LIA0_9ZZZZ</name>
<feature type="domain" description="L-asparaginase N-terminal" evidence="1">
    <location>
        <begin position="44"/>
        <end position="232"/>
    </location>
</feature>
<dbReference type="AlphaFoldDB" id="A0A6C0LIA0"/>
<dbReference type="SUPFAM" id="SSF53774">
    <property type="entry name" value="Glutaminase/Asparaginase"/>
    <property type="match status" value="1"/>
</dbReference>
<dbReference type="PROSITE" id="PS51732">
    <property type="entry name" value="ASN_GLN_ASE_3"/>
    <property type="match status" value="1"/>
</dbReference>
<dbReference type="InterPro" id="IPR040919">
    <property type="entry name" value="Asparaginase_C"/>
</dbReference>
<dbReference type="PIRSF" id="PIRSF001220">
    <property type="entry name" value="L-ASNase_gatD"/>
    <property type="match status" value="1"/>
</dbReference>
<protein>
    <recommendedName>
        <fullName evidence="4">Asparaginase</fullName>
    </recommendedName>
</protein>
<dbReference type="InterPro" id="IPR027474">
    <property type="entry name" value="L-asparaginase_N"/>
</dbReference>
<accession>A0A6C0LIA0</accession>
<sequence>MSIPKKYHTYILLGAVLIVGLAVGMLFGNHVVEAASSHSPNDKKILVIYTGGTIGMVNTPDGLKNKPGEGTEQLDKYLSLYPHYRDKIGKYDILSYDPLLDSSNMDPGDWNKMIKTIRDNYSNYDAFLIMHGTDTMAYTASALSFALKGLGKPVVVTGAQEPLAKLRNDGINNLICSLIYCSRSDAMHEVVLIFDNLVFRGNRSKKLSPNKNTAFGSPNFPPVGKFGIDFEYNIFVNQDTRTPTTKYQRLWQYQQGAFEPTLYHKGLNIIVVTLTPGINFDHYTEMVESGNKVNAFVLQTFGIGNGPDGNKSFQHFLHTCNATNIPVYNISQCSQGRVEQGDYATGSFLSKMKVVPGSDMTLEAAFTKACFLASIYPNSPDQQRTMFQRDMVGEITSAGMNDFELFIPLQA</sequence>
<dbReference type="EMBL" id="MN740504">
    <property type="protein sequence ID" value="QHU30227.1"/>
    <property type="molecule type" value="Genomic_DNA"/>
</dbReference>
<organism evidence="3">
    <name type="scientific">viral metagenome</name>
    <dbReference type="NCBI Taxonomy" id="1070528"/>
    <lineage>
        <taxon>unclassified sequences</taxon>
        <taxon>metagenomes</taxon>
        <taxon>organismal metagenomes</taxon>
    </lineage>
</organism>
<feature type="domain" description="Asparaginase/glutaminase C-terminal" evidence="2">
    <location>
        <begin position="269"/>
        <end position="387"/>
    </location>
</feature>
<dbReference type="InterPro" id="IPR027473">
    <property type="entry name" value="L-asparaginase_C"/>
</dbReference>
<dbReference type="GO" id="GO:0006520">
    <property type="term" value="P:amino acid metabolic process"/>
    <property type="evidence" value="ECO:0007669"/>
    <property type="project" value="InterPro"/>
</dbReference>
<evidence type="ECO:0000259" key="2">
    <source>
        <dbReference type="Pfam" id="PF17763"/>
    </source>
</evidence>
<dbReference type="InterPro" id="IPR006034">
    <property type="entry name" value="Asparaginase/glutaminase-like"/>
</dbReference>
<dbReference type="PANTHER" id="PTHR11707:SF28">
    <property type="entry name" value="60 KDA LYSOPHOSPHOLIPASE"/>
    <property type="match status" value="1"/>
</dbReference>
<dbReference type="PROSITE" id="PS00917">
    <property type="entry name" value="ASN_GLN_ASE_2"/>
    <property type="match status" value="1"/>
</dbReference>
<dbReference type="SMART" id="SM00870">
    <property type="entry name" value="Asparaginase"/>
    <property type="match status" value="1"/>
</dbReference>
<dbReference type="Pfam" id="PF00710">
    <property type="entry name" value="Asparaginase"/>
    <property type="match status" value="1"/>
</dbReference>
<dbReference type="Gene3D" id="3.40.50.1170">
    <property type="entry name" value="L-asparaginase, N-terminal domain"/>
    <property type="match status" value="1"/>
</dbReference>
<proteinExistence type="predicted"/>
<dbReference type="CDD" id="cd08963">
    <property type="entry name" value="L-asparaginase_I"/>
    <property type="match status" value="1"/>
</dbReference>
<dbReference type="InterPro" id="IPR020827">
    <property type="entry name" value="Asparaginase/glutaminase_AS1"/>
</dbReference>
<evidence type="ECO:0008006" key="4">
    <source>
        <dbReference type="Google" id="ProtNLM"/>
    </source>
</evidence>
<dbReference type="PROSITE" id="PS00144">
    <property type="entry name" value="ASN_GLN_ASE_1"/>
    <property type="match status" value="1"/>
</dbReference>
<dbReference type="PANTHER" id="PTHR11707">
    <property type="entry name" value="L-ASPARAGINASE"/>
    <property type="match status" value="1"/>
</dbReference>
<dbReference type="SFLD" id="SFLDS00057">
    <property type="entry name" value="Glutaminase/Asparaginase"/>
    <property type="match status" value="1"/>
</dbReference>